<dbReference type="Gene3D" id="2.60.40.10">
    <property type="entry name" value="Immunoglobulins"/>
    <property type="match status" value="1"/>
</dbReference>
<dbReference type="SMART" id="SM00409">
    <property type="entry name" value="IG"/>
    <property type="match status" value="1"/>
</dbReference>
<name>A0A8D2N7F3_ZONAL</name>
<dbReference type="InterPro" id="IPR036179">
    <property type="entry name" value="Ig-like_dom_sf"/>
</dbReference>
<reference evidence="2" key="2">
    <citation type="submission" date="2025-09" db="UniProtKB">
        <authorList>
            <consortium name="Ensembl"/>
        </authorList>
    </citation>
    <scope>IDENTIFICATION</scope>
</reference>
<evidence type="ECO:0000259" key="1">
    <source>
        <dbReference type="SMART" id="SM00409"/>
    </source>
</evidence>
<dbReference type="InterPro" id="IPR013783">
    <property type="entry name" value="Ig-like_fold"/>
</dbReference>
<dbReference type="Ensembl" id="ENSZALT00000023328.1">
    <property type="protein sequence ID" value="ENSZALP00000017534.1"/>
    <property type="gene ID" value="ENSZALG00000014153.1"/>
</dbReference>
<evidence type="ECO:0000313" key="2">
    <source>
        <dbReference type="Ensembl" id="ENSZALP00000017534.1"/>
    </source>
</evidence>
<accession>A0A8D2N7F3</accession>
<dbReference type="PANTHER" id="PTHR15923:SF0">
    <property type="entry name" value="IMMUNOGLOBULIN-LIKE DOMAIN-CONTAINING RECEPTOR 2"/>
    <property type="match status" value="1"/>
</dbReference>
<organism evidence="2 3">
    <name type="scientific">Zonotrichia albicollis</name>
    <name type="common">White-throated sparrow</name>
    <name type="synonym">Fringilla albicollis</name>
    <dbReference type="NCBI Taxonomy" id="44394"/>
    <lineage>
        <taxon>Eukaryota</taxon>
        <taxon>Metazoa</taxon>
        <taxon>Chordata</taxon>
        <taxon>Craniata</taxon>
        <taxon>Vertebrata</taxon>
        <taxon>Euteleostomi</taxon>
        <taxon>Archelosauria</taxon>
        <taxon>Archosauria</taxon>
        <taxon>Dinosauria</taxon>
        <taxon>Saurischia</taxon>
        <taxon>Theropoda</taxon>
        <taxon>Coelurosauria</taxon>
        <taxon>Aves</taxon>
        <taxon>Neognathae</taxon>
        <taxon>Neoaves</taxon>
        <taxon>Telluraves</taxon>
        <taxon>Australaves</taxon>
        <taxon>Passeriformes</taxon>
        <taxon>Passerellidae</taxon>
        <taxon>Zonotrichia</taxon>
    </lineage>
</organism>
<dbReference type="PANTHER" id="PTHR15923">
    <property type="entry name" value="TRANSMEMBRANE AND IMMUNOGLOBULIN DOMAIN-CONTAINING PROTEIN"/>
    <property type="match status" value="1"/>
</dbReference>
<dbReference type="InterPro" id="IPR051874">
    <property type="entry name" value="Ig-like_domain-LISCH7"/>
</dbReference>
<proteinExistence type="predicted"/>
<dbReference type="SUPFAM" id="SSF48726">
    <property type="entry name" value="Immunoglobulin"/>
    <property type="match status" value="1"/>
</dbReference>
<dbReference type="GO" id="GO:0031016">
    <property type="term" value="P:pancreas development"/>
    <property type="evidence" value="ECO:0007669"/>
    <property type="project" value="TreeGrafter"/>
</dbReference>
<protein>
    <recommendedName>
        <fullName evidence="1">Immunoglobulin domain-containing protein</fullName>
    </recommendedName>
</protein>
<keyword evidence="3" id="KW-1185">Reference proteome</keyword>
<dbReference type="GO" id="GO:0016020">
    <property type="term" value="C:membrane"/>
    <property type="evidence" value="ECO:0007669"/>
    <property type="project" value="TreeGrafter"/>
</dbReference>
<dbReference type="AlphaFoldDB" id="A0A8D2N7F3"/>
<sequence>MDSRFSSPQWLCKGMKGLHRAEVEGLQVTVPEKKKVAMLFQPALLRCHFSTSSTQPAVVQWRYKSYCQDRMGEALGMVTSGLQTMSKRNLDWDPYLDCVDSRRTVRVVASKQGSAITIGDFYKERDVSIVHDADLQIGKLMWGDSGLYYCLIITPDDVEGKNEESVELLVLDSLLIVCLTPGLPCSAAICSLLCRLPACCVLTPVLAGLCCVSAPLGAALHPLSFSSPIPPPVLCQCRWGACKLRCISRLAGAWGV</sequence>
<dbReference type="InterPro" id="IPR003599">
    <property type="entry name" value="Ig_sub"/>
</dbReference>
<feature type="domain" description="Immunoglobulin" evidence="1">
    <location>
        <begin position="32"/>
        <end position="171"/>
    </location>
</feature>
<evidence type="ECO:0000313" key="3">
    <source>
        <dbReference type="Proteomes" id="UP000694413"/>
    </source>
</evidence>
<reference evidence="2" key="1">
    <citation type="submission" date="2025-08" db="UniProtKB">
        <authorList>
            <consortium name="Ensembl"/>
        </authorList>
    </citation>
    <scope>IDENTIFICATION</scope>
</reference>
<dbReference type="Proteomes" id="UP000694413">
    <property type="component" value="Unassembled WGS sequence"/>
</dbReference>